<feature type="compositionally biased region" description="Basic and acidic residues" evidence="7">
    <location>
        <begin position="132"/>
        <end position="143"/>
    </location>
</feature>
<evidence type="ECO:0000256" key="7">
    <source>
        <dbReference type="SAM" id="MobiDB-lite"/>
    </source>
</evidence>
<comment type="subcellular location">
    <subcellularLocation>
        <location evidence="1">Nucleus</location>
    </subcellularLocation>
</comment>
<feature type="region of interest" description="Disordered" evidence="7">
    <location>
        <begin position="117"/>
        <end position="169"/>
    </location>
</feature>
<evidence type="ECO:0000313" key="10">
    <source>
        <dbReference type="Proteomes" id="UP000799640"/>
    </source>
</evidence>
<evidence type="ECO:0000256" key="6">
    <source>
        <dbReference type="ARBA" id="ARBA00023242"/>
    </source>
</evidence>
<evidence type="ECO:0000256" key="5">
    <source>
        <dbReference type="ARBA" id="ARBA00023163"/>
    </source>
</evidence>
<dbReference type="InterPro" id="IPR009044">
    <property type="entry name" value="ssDNA-bd_transcriptional_reg"/>
</dbReference>
<evidence type="ECO:0000256" key="2">
    <source>
        <dbReference type="ARBA" id="ARBA00009001"/>
    </source>
</evidence>
<dbReference type="AlphaFoldDB" id="A0A6G1I1Z1"/>
<dbReference type="Gene3D" id="2.30.31.10">
    <property type="entry name" value="Transcriptional Coactivator Pc4, Chain A"/>
    <property type="match status" value="1"/>
</dbReference>
<dbReference type="OrthoDB" id="2505440at2759"/>
<comment type="similarity">
    <text evidence="2">Belongs to the transcriptional coactivator PC4 family.</text>
</comment>
<reference evidence="9" key="1">
    <citation type="journal article" date="2020" name="Stud. Mycol.">
        <title>101 Dothideomycetes genomes: a test case for predicting lifestyles and emergence of pathogens.</title>
        <authorList>
            <person name="Haridas S."/>
            <person name="Albert R."/>
            <person name="Binder M."/>
            <person name="Bloem J."/>
            <person name="Labutti K."/>
            <person name="Salamov A."/>
            <person name="Andreopoulos B."/>
            <person name="Baker S."/>
            <person name="Barry K."/>
            <person name="Bills G."/>
            <person name="Bluhm B."/>
            <person name="Cannon C."/>
            <person name="Castanera R."/>
            <person name="Culley D."/>
            <person name="Daum C."/>
            <person name="Ezra D."/>
            <person name="Gonzalez J."/>
            <person name="Henrissat B."/>
            <person name="Kuo A."/>
            <person name="Liang C."/>
            <person name="Lipzen A."/>
            <person name="Lutzoni F."/>
            <person name="Magnuson J."/>
            <person name="Mondo S."/>
            <person name="Nolan M."/>
            <person name="Ohm R."/>
            <person name="Pangilinan J."/>
            <person name="Park H.-J."/>
            <person name="Ramirez L."/>
            <person name="Alfaro M."/>
            <person name="Sun H."/>
            <person name="Tritt A."/>
            <person name="Yoshinaga Y."/>
            <person name="Zwiers L.-H."/>
            <person name="Turgeon B."/>
            <person name="Goodwin S."/>
            <person name="Spatafora J."/>
            <person name="Crous P."/>
            <person name="Grigoriev I."/>
        </authorList>
    </citation>
    <scope>NUCLEOTIDE SEQUENCE</scope>
    <source>
        <strain evidence="9">CBS 262.69</strain>
    </source>
</reference>
<dbReference type="GO" id="GO:0003713">
    <property type="term" value="F:transcription coactivator activity"/>
    <property type="evidence" value="ECO:0007669"/>
    <property type="project" value="InterPro"/>
</dbReference>
<keyword evidence="10" id="KW-1185">Reference proteome</keyword>
<accession>A0A6G1I1Z1</accession>
<gene>
    <name evidence="9" type="ORF">EJ06DRAFT_520307</name>
</gene>
<evidence type="ECO:0000313" key="9">
    <source>
        <dbReference type="EMBL" id="KAF2402272.1"/>
    </source>
</evidence>
<dbReference type="Proteomes" id="UP000799640">
    <property type="component" value="Unassembled WGS sequence"/>
</dbReference>
<dbReference type="GO" id="GO:0003677">
    <property type="term" value="F:DNA binding"/>
    <property type="evidence" value="ECO:0007669"/>
    <property type="project" value="UniProtKB-KW"/>
</dbReference>
<dbReference type="SUPFAM" id="SSF54447">
    <property type="entry name" value="ssDNA-binding transcriptional regulator domain"/>
    <property type="match status" value="1"/>
</dbReference>
<proteinExistence type="inferred from homology"/>
<feature type="compositionally biased region" description="Acidic residues" evidence="7">
    <location>
        <begin position="144"/>
        <end position="158"/>
    </location>
</feature>
<keyword evidence="3" id="KW-0805">Transcription regulation</keyword>
<evidence type="ECO:0000259" key="8">
    <source>
        <dbReference type="Pfam" id="PF02229"/>
    </source>
</evidence>
<keyword evidence="5" id="KW-0804">Transcription</keyword>
<feature type="compositionally biased region" description="Basic residues" evidence="7">
    <location>
        <begin position="1"/>
        <end position="10"/>
    </location>
</feature>
<dbReference type="EMBL" id="ML996691">
    <property type="protein sequence ID" value="KAF2402272.1"/>
    <property type="molecule type" value="Genomic_DNA"/>
</dbReference>
<keyword evidence="4" id="KW-0238">DNA-binding</keyword>
<name>A0A6G1I1Z1_9PEZI</name>
<dbReference type="InterPro" id="IPR045125">
    <property type="entry name" value="Sub1/Tcp4-like"/>
</dbReference>
<evidence type="ECO:0000256" key="1">
    <source>
        <dbReference type="ARBA" id="ARBA00004123"/>
    </source>
</evidence>
<sequence length="187" mass="21456">MAWPKKRKAATRSPTGSPEPADKRAKKEPKAPFKPEREEDEKKMPRRVGITDFKGTTYISIREFYSKDGVMMPGTKGLNLTVEQFESVVLLVPEVVAALAEKGAKIRVDGVEGLKVENVEEEKKEDEDEEMKEGGGEEKKKDEVEVERDEINWDELSETESRREQKRKERIKKVIKRNFEATSSEED</sequence>
<organism evidence="9 10">
    <name type="scientific">Trichodelitschia bisporula</name>
    <dbReference type="NCBI Taxonomy" id="703511"/>
    <lineage>
        <taxon>Eukaryota</taxon>
        <taxon>Fungi</taxon>
        <taxon>Dikarya</taxon>
        <taxon>Ascomycota</taxon>
        <taxon>Pezizomycotina</taxon>
        <taxon>Dothideomycetes</taxon>
        <taxon>Dothideomycetes incertae sedis</taxon>
        <taxon>Phaeotrichales</taxon>
        <taxon>Phaeotrichaceae</taxon>
        <taxon>Trichodelitschia</taxon>
    </lineage>
</organism>
<dbReference type="GO" id="GO:0060261">
    <property type="term" value="P:positive regulation of transcription initiation by RNA polymerase II"/>
    <property type="evidence" value="ECO:0007669"/>
    <property type="project" value="InterPro"/>
</dbReference>
<dbReference type="InterPro" id="IPR003173">
    <property type="entry name" value="PC4_C"/>
</dbReference>
<feature type="domain" description="Transcriptional coactivator p15 (PC4) C-terminal" evidence="8">
    <location>
        <begin position="46"/>
        <end position="87"/>
    </location>
</feature>
<keyword evidence="6" id="KW-0539">Nucleus</keyword>
<protein>
    <recommendedName>
        <fullName evidence="8">Transcriptional coactivator p15 (PC4) C-terminal domain-containing protein</fullName>
    </recommendedName>
</protein>
<evidence type="ECO:0000256" key="3">
    <source>
        <dbReference type="ARBA" id="ARBA00023015"/>
    </source>
</evidence>
<dbReference type="Pfam" id="PF02229">
    <property type="entry name" value="PC4"/>
    <property type="match status" value="1"/>
</dbReference>
<dbReference type="PANTHER" id="PTHR13215">
    <property type="entry name" value="RNA POLYMERASE II TRANSCRIPTIONAL COACTIVATOR"/>
    <property type="match status" value="1"/>
</dbReference>
<feature type="region of interest" description="Disordered" evidence="7">
    <location>
        <begin position="1"/>
        <end position="48"/>
    </location>
</feature>
<feature type="compositionally biased region" description="Basic and acidic residues" evidence="7">
    <location>
        <begin position="20"/>
        <end position="43"/>
    </location>
</feature>
<evidence type="ECO:0000256" key="4">
    <source>
        <dbReference type="ARBA" id="ARBA00023125"/>
    </source>
</evidence>
<dbReference type="GO" id="GO:0005634">
    <property type="term" value="C:nucleus"/>
    <property type="evidence" value="ECO:0007669"/>
    <property type="project" value="UniProtKB-SubCell"/>
</dbReference>